<feature type="region of interest" description="Disordered" evidence="1">
    <location>
        <begin position="1"/>
        <end position="23"/>
    </location>
</feature>
<dbReference type="Proteomes" id="UP001498476">
    <property type="component" value="Unassembled WGS sequence"/>
</dbReference>
<keyword evidence="3" id="KW-1185">Reference proteome</keyword>
<dbReference type="EMBL" id="JAZAVJ010000020">
    <property type="protein sequence ID" value="KAK7421807.1"/>
    <property type="molecule type" value="Genomic_DNA"/>
</dbReference>
<reference evidence="2 3" key="1">
    <citation type="journal article" date="2025" name="Microbiol. Resour. Announc.">
        <title>Draft genome sequences for Neonectria magnoliae and Neonectria punicea, canker pathogens of Liriodendron tulipifera and Acer saccharum in West Virginia.</title>
        <authorList>
            <person name="Petronek H.M."/>
            <person name="Kasson M.T."/>
            <person name="Metheny A.M."/>
            <person name="Stauder C.M."/>
            <person name="Lovett B."/>
            <person name="Lynch S.C."/>
            <person name="Garnas J.R."/>
            <person name="Kasson L.R."/>
            <person name="Stajich J.E."/>
        </authorList>
    </citation>
    <scope>NUCLEOTIDE SEQUENCE [LARGE SCALE GENOMIC DNA]</scope>
    <source>
        <strain evidence="2 3">NRRL 64653</strain>
    </source>
</reference>
<evidence type="ECO:0000313" key="3">
    <source>
        <dbReference type="Proteomes" id="UP001498476"/>
    </source>
</evidence>
<evidence type="ECO:0000256" key="1">
    <source>
        <dbReference type="SAM" id="MobiDB-lite"/>
    </source>
</evidence>
<name>A0ABR1HLG3_9HYPO</name>
<proteinExistence type="predicted"/>
<evidence type="ECO:0000313" key="2">
    <source>
        <dbReference type="EMBL" id="KAK7421807.1"/>
    </source>
</evidence>
<feature type="compositionally biased region" description="Polar residues" evidence="1">
    <location>
        <begin position="88"/>
        <end position="103"/>
    </location>
</feature>
<accession>A0ABR1HLG3</accession>
<gene>
    <name evidence="2" type="ORF">QQX98_002023</name>
</gene>
<feature type="region of interest" description="Disordered" evidence="1">
    <location>
        <begin position="70"/>
        <end position="116"/>
    </location>
</feature>
<sequence>MASSNQSEASEKHQEEAIGPGADISKIHKWLPMTEAAPLTIQGAAAPNNLEAIANQLTKITEMLVELTAKLDQNKVPRRSSVPSPSSGCGNLQSSQSKGSGTIDQKKVIDDVDPGI</sequence>
<organism evidence="2 3">
    <name type="scientific">Neonectria punicea</name>
    <dbReference type="NCBI Taxonomy" id="979145"/>
    <lineage>
        <taxon>Eukaryota</taxon>
        <taxon>Fungi</taxon>
        <taxon>Dikarya</taxon>
        <taxon>Ascomycota</taxon>
        <taxon>Pezizomycotina</taxon>
        <taxon>Sordariomycetes</taxon>
        <taxon>Hypocreomycetidae</taxon>
        <taxon>Hypocreales</taxon>
        <taxon>Nectriaceae</taxon>
        <taxon>Neonectria</taxon>
    </lineage>
</organism>
<comment type="caution">
    <text evidence="2">The sequence shown here is derived from an EMBL/GenBank/DDBJ whole genome shotgun (WGS) entry which is preliminary data.</text>
</comment>
<protein>
    <submittedName>
        <fullName evidence="2">Uncharacterized protein</fullName>
    </submittedName>
</protein>